<organism evidence="2 3">
    <name type="scientific">Solanum bulbocastanum</name>
    <name type="common">Wild potato</name>
    <dbReference type="NCBI Taxonomy" id="147425"/>
    <lineage>
        <taxon>Eukaryota</taxon>
        <taxon>Viridiplantae</taxon>
        <taxon>Streptophyta</taxon>
        <taxon>Embryophyta</taxon>
        <taxon>Tracheophyta</taxon>
        <taxon>Spermatophyta</taxon>
        <taxon>Magnoliopsida</taxon>
        <taxon>eudicotyledons</taxon>
        <taxon>Gunneridae</taxon>
        <taxon>Pentapetalae</taxon>
        <taxon>asterids</taxon>
        <taxon>lamiids</taxon>
        <taxon>Solanales</taxon>
        <taxon>Solanaceae</taxon>
        <taxon>Solanoideae</taxon>
        <taxon>Solaneae</taxon>
        <taxon>Solanum</taxon>
    </lineage>
</organism>
<protein>
    <submittedName>
        <fullName evidence="2">Uncharacterized protein</fullName>
    </submittedName>
</protein>
<proteinExistence type="predicted"/>
<keyword evidence="1" id="KW-0812">Transmembrane</keyword>
<keyword evidence="1" id="KW-1133">Transmembrane helix</keyword>
<dbReference type="Proteomes" id="UP001371456">
    <property type="component" value="Unassembled WGS sequence"/>
</dbReference>
<sequence length="474" mass="54190">MERSIFDYFKEFGHANLPLSLYRFPPDHFVFSFLFDHGSSLLPVILVAANYYSRMVVDDFKELIRIFTCHMNSTSNAHCIFPKFPFDPGATLFIICICPGGCLQVFTLQPEASNWETSNIFHVHGSNIVDSKGECIFLEKDALCFAHCNVKYYDDHLWTPFDSADTLQLQRLISLRFDPMREANAISSCFLVSRVIMSEVELDNCGQLCFSLLLLIVVTKVFQQQLDFKVLTTCSPVMVEFIQFELLNDYWIRYFRNPTDVVFDDALVVALYHNNLDVIGQIHRERSAQIRHGTNILDCIWNMSKLVVSINDTKNVDTPLVSQNKEANSRNCIAWVIDMSLHRDTTSFLIPLANKEYLVTKGYIAPKGHMKLLVSVISHIYNVEIMFLESLDLLKAEGWSRPVIIWSNVLLIGKVVRELPTRASNLLMLVYIASLIAPMRIITMISIWYYLNVEDKVLIGAEGIAMNGPRPVLT</sequence>
<keyword evidence="3" id="KW-1185">Reference proteome</keyword>
<accession>A0AAN8T0Y3</accession>
<name>A0AAN8T0Y3_SOLBU</name>
<evidence type="ECO:0000313" key="3">
    <source>
        <dbReference type="Proteomes" id="UP001371456"/>
    </source>
</evidence>
<dbReference type="AlphaFoldDB" id="A0AAN8T0Y3"/>
<gene>
    <name evidence="2" type="ORF">RDI58_025113</name>
</gene>
<keyword evidence="1" id="KW-0472">Membrane</keyword>
<dbReference type="EMBL" id="JBANQN010000010">
    <property type="protein sequence ID" value="KAK6778395.1"/>
    <property type="molecule type" value="Genomic_DNA"/>
</dbReference>
<comment type="caution">
    <text evidence="2">The sequence shown here is derived from an EMBL/GenBank/DDBJ whole genome shotgun (WGS) entry which is preliminary data.</text>
</comment>
<feature type="transmembrane region" description="Helical" evidence="1">
    <location>
        <begin position="426"/>
        <end position="451"/>
    </location>
</feature>
<evidence type="ECO:0000256" key="1">
    <source>
        <dbReference type="SAM" id="Phobius"/>
    </source>
</evidence>
<evidence type="ECO:0000313" key="2">
    <source>
        <dbReference type="EMBL" id="KAK6778395.1"/>
    </source>
</evidence>
<reference evidence="2 3" key="1">
    <citation type="submission" date="2024-02" db="EMBL/GenBank/DDBJ databases">
        <title>de novo genome assembly of Solanum bulbocastanum strain 11H21.</title>
        <authorList>
            <person name="Hosaka A.J."/>
        </authorList>
    </citation>
    <scope>NUCLEOTIDE SEQUENCE [LARGE SCALE GENOMIC DNA]</scope>
    <source>
        <tissue evidence="2">Young leaves</tissue>
    </source>
</reference>